<name>A0ABX2FVA4_9BACT</name>
<proteinExistence type="predicted"/>
<gene>
    <name evidence="1" type="ORF">HNP98_003977</name>
</gene>
<sequence length="128" mass="14933">MEDLLQPRHPHEKYHQAQLDFLAALPQEQRAYHARLFRLGNASYRYQQQADGEVTEEDFHHWLAGLPEKIRAVMARDGFAASKNSLPLRRHALERRDLGYDAFLQANLSPEDWAYQQQLNQASAPKEH</sequence>
<accession>A0ABX2FVA4</accession>
<organism evidence="1 2">
    <name type="scientific">Hymenobacter caeli</name>
    <dbReference type="NCBI Taxonomy" id="2735894"/>
    <lineage>
        <taxon>Bacteria</taxon>
        <taxon>Pseudomonadati</taxon>
        <taxon>Bacteroidota</taxon>
        <taxon>Cytophagia</taxon>
        <taxon>Cytophagales</taxon>
        <taxon>Hymenobacteraceae</taxon>
        <taxon>Hymenobacter</taxon>
    </lineage>
</organism>
<comment type="caution">
    <text evidence="1">The sequence shown here is derived from an EMBL/GenBank/DDBJ whole genome shotgun (WGS) entry which is preliminary data.</text>
</comment>
<evidence type="ECO:0000313" key="2">
    <source>
        <dbReference type="Proteomes" id="UP000779507"/>
    </source>
</evidence>
<keyword evidence="2" id="KW-1185">Reference proteome</keyword>
<evidence type="ECO:0000313" key="1">
    <source>
        <dbReference type="EMBL" id="NRT21132.1"/>
    </source>
</evidence>
<protein>
    <submittedName>
        <fullName evidence="1">Uncharacterized protein</fullName>
    </submittedName>
</protein>
<dbReference type="EMBL" id="JABSNP010000026">
    <property type="protein sequence ID" value="NRT21132.1"/>
    <property type="molecule type" value="Genomic_DNA"/>
</dbReference>
<reference evidence="1 2" key="1">
    <citation type="submission" date="2020-05" db="EMBL/GenBank/DDBJ databases">
        <title>Genomic Encyclopedia of Type Strains, Phase IV (KMG-V): Genome sequencing to study the core and pangenomes of soil and plant-associated prokaryotes.</title>
        <authorList>
            <person name="Whitman W."/>
        </authorList>
    </citation>
    <scope>NUCLEOTIDE SEQUENCE [LARGE SCALE GENOMIC DNA]</scope>
    <source>
        <strain evidence="1 2">9A</strain>
    </source>
</reference>
<dbReference type="RefSeq" id="WP_173811892.1">
    <property type="nucleotide sequence ID" value="NZ_JABSNP010000026.1"/>
</dbReference>
<dbReference type="Proteomes" id="UP000779507">
    <property type="component" value="Unassembled WGS sequence"/>
</dbReference>